<dbReference type="CDD" id="cd03048">
    <property type="entry name" value="GST_N_Ure2p_like"/>
    <property type="match status" value="1"/>
</dbReference>
<dbReference type="PANTHER" id="PTHR44051">
    <property type="entry name" value="GLUTATHIONE S-TRANSFERASE-RELATED"/>
    <property type="match status" value="1"/>
</dbReference>
<evidence type="ECO:0000313" key="4">
    <source>
        <dbReference type="EMBL" id="MBB2156794.1"/>
    </source>
</evidence>
<name>A0A7W4NFL4_GLUDI</name>
<dbReference type="InterPro" id="IPR036249">
    <property type="entry name" value="Thioredoxin-like_sf"/>
</dbReference>
<dbReference type="SUPFAM" id="SSF52833">
    <property type="entry name" value="Thioredoxin-like"/>
    <property type="match status" value="1"/>
</dbReference>
<dbReference type="InterPro" id="IPR004045">
    <property type="entry name" value="Glutathione_S-Trfase_N"/>
</dbReference>
<dbReference type="PANTHER" id="PTHR44051:SF19">
    <property type="entry name" value="DISULFIDE-BOND OXIDOREDUCTASE YFCG"/>
    <property type="match status" value="1"/>
</dbReference>
<dbReference type="PROSITE" id="PS50404">
    <property type="entry name" value="GST_NTER"/>
    <property type="match status" value="1"/>
</dbReference>
<feature type="domain" description="GST N-terminal" evidence="2">
    <location>
        <begin position="1"/>
        <end position="86"/>
    </location>
</feature>
<dbReference type="SUPFAM" id="SSF47616">
    <property type="entry name" value="GST C-terminal domain-like"/>
    <property type="match status" value="1"/>
</dbReference>
<dbReference type="AlphaFoldDB" id="A0A7W4NFL4"/>
<proteinExistence type="predicted"/>
<accession>A0A7W4NFL4</accession>
<gene>
    <name evidence="4" type="ORF">HLH33_10805</name>
</gene>
<feature type="region of interest" description="Disordered" evidence="1">
    <location>
        <begin position="203"/>
        <end position="234"/>
    </location>
</feature>
<dbReference type="SFLD" id="SFLDG01151">
    <property type="entry name" value="Main.2:_Nu-like"/>
    <property type="match status" value="1"/>
</dbReference>
<keyword evidence="4" id="KW-0808">Transferase</keyword>
<evidence type="ECO:0000259" key="2">
    <source>
        <dbReference type="PROSITE" id="PS50404"/>
    </source>
</evidence>
<dbReference type="GO" id="GO:0016740">
    <property type="term" value="F:transferase activity"/>
    <property type="evidence" value="ECO:0007669"/>
    <property type="project" value="UniProtKB-KW"/>
</dbReference>
<dbReference type="PROSITE" id="PS50405">
    <property type="entry name" value="GST_CTER"/>
    <property type="match status" value="1"/>
</dbReference>
<sequence>MIRFYFHPTPNPAKVALFLEETGLPYEVIPVDTSRGAQHAPSFRAINPNGKVPAIVDTDGPGGREARVFDSTAILLYLAEKTGQFLGAPEDRPELLSWLLFIASGLGPFSGQAVHFQFAAPEGLDYAVNRYRREAERHYQVLNDHLEGRRFIAGETYSIADMSAWGWLDRAMRVRKGEDDPLAPYPHLKRLFETVDARPAAARARQVGTEHSFKSGYDEESRRALFPSNYPPSL</sequence>
<protein>
    <submittedName>
        <fullName evidence="4">Glutathione S-transferase family protein</fullName>
    </submittedName>
</protein>
<comment type="caution">
    <text evidence="4">The sequence shown here is derived from an EMBL/GenBank/DDBJ whole genome shotgun (WGS) entry which is preliminary data.</text>
</comment>
<dbReference type="SFLD" id="SFLDS00019">
    <property type="entry name" value="Glutathione_Transferase_(cytos"/>
    <property type="match status" value="1"/>
</dbReference>
<dbReference type="Pfam" id="PF13409">
    <property type="entry name" value="GST_N_2"/>
    <property type="match status" value="1"/>
</dbReference>
<dbReference type="EMBL" id="JABEQG010000018">
    <property type="protein sequence ID" value="MBB2156794.1"/>
    <property type="molecule type" value="Genomic_DNA"/>
</dbReference>
<evidence type="ECO:0000256" key="1">
    <source>
        <dbReference type="SAM" id="MobiDB-lite"/>
    </source>
</evidence>
<dbReference type="Gene3D" id="3.40.30.10">
    <property type="entry name" value="Glutaredoxin"/>
    <property type="match status" value="1"/>
</dbReference>
<feature type="domain" description="GST C-terminal" evidence="3">
    <location>
        <begin position="88"/>
        <end position="225"/>
    </location>
</feature>
<organism evidence="4 5">
    <name type="scientific">Gluconacetobacter diazotrophicus</name>
    <name type="common">Acetobacter diazotrophicus</name>
    <dbReference type="NCBI Taxonomy" id="33996"/>
    <lineage>
        <taxon>Bacteria</taxon>
        <taxon>Pseudomonadati</taxon>
        <taxon>Pseudomonadota</taxon>
        <taxon>Alphaproteobacteria</taxon>
        <taxon>Acetobacterales</taxon>
        <taxon>Acetobacteraceae</taxon>
        <taxon>Gluconacetobacter</taxon>
    </lineage>
</organism>
<evidence type="ECO:0000259" key="3">
    <source>
        <dbReference type="PROSITE" id="PS50405"/>
    </source>
</evidence>
<dbReference type="InterPro" id="IPR040079">
    <property type="entry name" value="Glutathione_S-Trfase"/>
</dbReference>
<dbReference type="SFLD" id="SFLDG00358">
    <property type="entry name" value="Main_(cytGST)"/>
    <property type="match status" value="1"/>
</dbReference>
<evidence type="ECO:0000313" key="5">
    <source>
        <dbReference type="Proteomes" id="UP000550787"/>
    </source>
</evidence>
<dbReference type="Proteomes" id="UP000550787">
    <property type="component" value="Unassembled WGS sequence"/>
</dbReference>
<dbReference type="InterPro" id="IPR036282">
    <property type="entry name" value="Glutathione-S-Trfase_C_sf"/>
</dbReference>
<dbReference type="Gene3D" id="1.20.1050.10">
    <property type="match status" value="1"/>
</dbReference>
<reference evidence="4 5" key="1">
    <citation type="submission" date="2020-04" db="EMBL/GenBank/DDBJ databases">
        <title>Description of novel Gluconacetobacter.</title>
        <authorList>
            <person name="Sombolestani A."/>
        </authorList>
    </citation>
    <scope>NUCLEOTIDE SEQUENCE [LARGE SCALE GENOMIC DNA]</scope>
    <source>
        <strain evidence="4 5">LMG 7603</strain>
    </source>
</reference>
<dbReference type="RefSeq" id="WP_183115935.1">
    <property type="nucleotide sequence ID" value="NZ_JABEQG010000018.1"/>
</dbReference>
<dbReference type="InterPro" id="IPR010987">
    <property type="entry name" value="Glutathione-S-Trfase_C-like"/>
</dbReference>
<feature type="compositionally biased region" description="Basic and acidic residues" evidence="1">
    <location>
        <begin position="211"/>
        <end position="223"/>
    </location>
</feature>
<dbReference type="Pfam" id="PF13410">
    <property type="entry name" value="GST_C_2"/>
    <property type="match status" value="1"/>
</dbReference>